<evidence type="ECO:0000313" key="11">
    <source>
        <dbReference type="Proteomes" id="UP000287033"/>
    </source>
</evidence>
<evidence type="ECO:0000256" key="1">
    <source>
        <dbReference type="ARBA" id="ARBA00004123"/>
    </source>
</evidence>
<dbReference type="OrthoDB" id="6075101at2759"/>
<feature type="region of interest" description="Disordered" evidence="8">
    <location>
        <begin position="126"/>
        <end position="185"/>
    </location>
</feature>
<keyword evidence="4" id="KW-0156">Chromatin regulator</keyword>
<organism evidence="10 11">
    <name type="scientific">Chiloscyllium punctatum</name>
    <name type="common">Brownbanded bambooshark</name>
    <name type="synonym">Hemiscyllium punctatum</name>
    <dbReference type="NCBI Taxonomy" id="137246"/>
    <lineage>
        <taxon>Eukaryota</taxon>
        <taxon>Metazoa</taxon>
        <taxon>Chordata</taxon>
        <taxon>Craniata</taxon>
        <taxon>Vertebrata</taxon>
        <taxon>Chondrichthyes</taxon>
        <taxon>Elasmobranchii</taxon>
        <taxon>Galeomorphii</taxon>
        <taxon>Galeoidea</taxon>
        <taxon>Orectolobiformes</taxon>
        <taxon>Hemiscylliidae</taxon>
        <taxon>Chiloscyllium</taxon>
    </lineage>
</organism>
<evidence type="ECO:0000256" key="7">
    <source>
        <dbReference type="ARBA" id="ARBA00023279"/>
    </source>
</evidence>
<feature type="compositionally biased region" description="Acidic residues" evidence="8">
    <location>
        <begin position="126"/>
        <end position="150"/>
    </location>
</feature>
<dbReference type="STRING" id="137246.A0A401RJK8"/>
<dbReference type="PANTHER" id="PTHR22747:SF14">
    <property type="entry name" value="NUCLEOPLASMIN-2"/>
    <property type="match status" value="1"/>
</dbReference>
<evidence type="ECO:0000256" key="6">
    <source>
        <dbReference type="ARBA" id="ARBA00023242"/>
    </source>
</evidence>
<dbReference type="EMBL" id="BEZZ01004410">
    <property type="protein sequence ID" value="GCC18317.1"/>
    <property type="molecule type" value="Genomic_DNA"/>
</dbReference>
<dbReference type="GO" id="GO:0045740">
    <property type="term" value="P:positive regulation of DNA replication"/>
    <property type="evidence" value="ECO:0007669"/>
    <property type="project" value="TreeGrafter"/>
</dbReference>
<evidence type="ECO:0000256" key="5">
    <source>
        <dbReference type="ARBA" id="ARBA00023186"/>
    </source>
</evidence>
<dbReference type="GO" id="GO:0042393">
    <property type="term" value="F:histone binding"/>
    <property type="evidence" value="ECO:0007669"/>
    <property type="project" value="TreeGrafter"/>
</dbReference>
<dbReference type="AlphaFoldDB" id="A0A401RJK8"/>
<keyword evidence="3" id="KW-0217">Developmental protein</keyword>
<feature type="compositionally biased region" description="Basic residues" evidence="8">
    <location>
        <begin position="155"/>
        <end position="172"/>
    </location>
</feature>
<reference evidence="10 11" key="1">
    <citation type="journal article" date="2018" name="Nat. Ecol. Evol.">
        <title>Shark genomes provide insights into elasmobranch evolution and the origin of vertebrates.</title>
        <authorList>
            <person name="Hara Y"/>
            <person name="Yamaguchi K"/>
            <person name="Onimaru K"/>
            <person name="Kadota M"/>
            <person name="Koyanagi M"/>
            <person name="Keeley SD"/>
            <person name="Tatsumi K"/>
            <person name="Tanaka K"/>
            <person name="Motone F"/>
            <person name="Kageyama Y"/>
            <person name="Nozu R"/>
            <person name="Adachi N"/>
            <person name="Nishimura O"/>
            <person name="Nakagawa R"/>
            <person name="Tanegashima C"/>
            <person name="Kiyatake I"/>
            <person name="Matsumoto R"/>
            <person name="Murakumo K"/>
            <person name="Nishida K"/>
            <person name="Terakita A"/>
            <person name="Kuratani S"/>
            <person name="Sato K"/>
            <person name="Hyodo S Kuraku.S."/>
        </authorList>
    </citation>
    <scope>NUCLEOTIDE SEQUENCE [LARGE SCALE GENOMIC DNA]</scope>
</reference>
<dbReference type="GO" id="GO:0005654">
    <property type="term" value="C:nucleoplasm"/>
    <property type="evidence" value="ECO:0007669"/>
    <property type="project" value="TreeGrafter"/>
</dbReference>
<dbReference type="Proteomes" id="UP000287033">
    <property type="component" value="Unassembled WGS sequence"/>
</dbReference>
<dbReference type="Pfam" id="PF03066">
    <property type="entry name" value="Nucleoplasmin"/>
    <property type="match status" value="1"/>
</dbReference>
<evidence type="ECO:0000259" key="9">
    <source>
        <dbReference type="Pfam" id="PF03066"/>
    </source>
</evidence>
<dbReference type="Gene3D" id="2.60.120.340">
    <property type="entry name" value="Nucleoplasmin core domain"/>
    <property type="match status" value="1"/>
</dbReference>
<dbReference type="InterPro" id="IPR004301">
    <property type="entry name" value="Nucleoplasmin"/>
</dbReference>
<dbReference type="InterPro" id="IPR036824">
    <property type="entry name" value="Nucleoplasmin_core_dom_sf"/>
</dbReference>
<evidence type="ECO:0000256" key="8">
    <source>
        <dbReference type="SAM" id="MobiDB-lite"/>
    </source>
</evidence>
<evidence type="ECO:0000256" key="2">
    <source>
        <dbReference type="ARBA" id="ARBA00010744"/>
    </source>
</evidence>
<dbReference type="PANTHER" id="PTHR22747">
    <property type="entry name" value="NUCLEOPLASMIN"/>
    <property type="match status" value="1"/>
</dbReference>
<proteinExistence type="inferred from homology"/>
<dbReference type="InterPro" id="IPR024057">
    <property type="entry name" value="Nucleoplasmin_core_dom"/>
</dbReference>
<keyword evidence="5" id="KW-0143">Chaperone</keyword>
<dbReference type="GO" id="GO:0003723">
    <property type="term" value="F:RNA binding"/>
    <property type="evidence" value="ECO:0007669"/>
    <property type="project" value="TreeGrafter"/>
</dbReference>
<dbReference type="GO" id="GO:0007338">
    <property type="term" value="P:single fertilization"/>
    <property type="evidence" value="ECO:0007669"/>
    <property type="project" value="UniProtKB-KW"/>
</dbReference>
<dbReference type="OMA" id="CLGENAR"/>
<keyword evidence="6" id="KW-0539">Nucleus</keyword>
<dbReference type="SUPFAM" id="SSF69203">
    <property type="entry name" value="Nucleoplasmin-like core domain"/>
    <property type="match status" value="1"/>
</dbReference>
<dbReference type="GO" id="GO:0005737">
    <property type="term" value="C:cytoplasm"/>
    <property type="evidence" value="ECO:0007669"/>
    <property type="project" value="TreeGrafter"/>
</dbReference>
<dbReference type="GO" id="GO:0005730">
    <property type="term" value="C:nucleolus"/>
    <property type="evidence" value="ECO:0007669"/>
    <property type="project" value="TreeGrafter"/>
</dbReference>
<dbReference type="GO" id="GO:0003682">
    <property type="term" value="F:chromatin binding"/>
    <property type="evidence" value="ECO:0007669"/>
    <property type="project" value="TreeGrafter"/>
</dbReference>
<feature type="domain" description="Nucleoplasmin core" evidence="9">
    <location>
        <begin position="18"/>
        <end position="116"/>
    </location>
</feature>
<gene>
    <name evidence="10" type="ORF">chiPu_0021652</name>
</gene>
<keyword evidence="7" id="KW-0278">Fertilization</keyword>
<evidence type="ECO:0000256" key="4">
    <source>
        <dbReference type="ARBA" id="ARBA00022853"/>
    </source>
</evidence>
<accession>A0A401RJK8</accession>
<sequence length="228" mass="25456">MTSNKSVTSKSDRPIAVLWSCELNANQLTQKFEVADDELSEHQLVLKTISLGVGAKDEVNIVEIVPEDESAPIPIATLQLSILPMTTICGIELTPPVTFRLRNGSGPVYVTGQNMVCKYSIEDYPWGEEEEQEEEEEEEEEEEQEEEEVETPPKPVKRPASTKKGGISKKKKVGTDKSEEESGEEQPVKKVGFCLTLSKVAMEAWFVKVFACYPKWWVFPVVTVAFVG</sequence>
<comment type="similarity">
    <text evidence="2">Belongs to the nucleoplasmin family.</text>
</comment>
<comment type="subcellular location">
    <subcellularLocation>
        <location evidence="1">Nucleus</location>
    </subcellularLocation>
</comment>
<dbReference type="GO" id="GO:0006338">
    <property type="term" value="P:chromatin remodeling"/>
    <property type="evidence" value="ECO:0007669"/>
    <property type="project" value="TreeGrafter"/>
</dbReference>
<comment type="caution">
    <text evidence="10">The sequence shown here is derived from an EMBL/GenBank/DDBJ whole genome shotgun (WGS) entry which is preliminary data.</text>
</comment>
<evidence type="ECO:0000313" key="10">
    <source>
        <dbReference type="EMBL" id="GCC18317.1"/>
    </source>
</evidence>
<protein>
    <recommendedName>
        <fullName evidence="9">Nucleoplasmin core domain-containing protein</fullName>
    </recommendedName>
</protein>
<name>A0A401RJK8_CHIPU</name>
<keyword evidence="11" id="KW-1185">Reference proteome</keyword>
<evidence type="ECO:0000256" key="3">
    <source>
        <dbReference type="ARBA" id="ARBA00022473"/>
    </source>
</evidence>